<feature type="domain" description="DUF7282" evidence="1">
    <location>
        <begin position="28"/>
        <end position="135"/>
    </location>
</feature>
<evidence type="ECO:0000313" key="2">
    <source>
        <dbReference type="EMBL" id="KKM79899.1"/>
    </source>
</evidence>
<protein>
    <recommendedName>
        <fullName evidence="1">DUF7282 domain-containing protein</fullName>
    </recommendedName>
</protein>
<dbReference type="InterPro" id="IPR055706">
    <property type="entry name" value="Slg1/2_DUF7282"/>
</dbReference>
<dbReference type="AlphaFoldDB" id="A0A0F9KCI8"/>
<dbReference type="EMBL" id="LAZR01008270">
    <property type="protein sequence ID" value="KKM79899.1"/>
    <property type="molecule type" value="Genomic_DNA"/>
</dbReference>
<proteinExistence type="predicted"/>
<dbReference type="Pfam" id="PF23951">
    <property type="entry name" value="DUF7282"/>
    <property type="match status" value="1"/>
</dbReference>
<sequence length="140" mass="14678">MKQNLKHTLLIVALTAGSSVYASEGPGLDVSAQKAGNEVTISSVKANASGFVVIHDSNTEGKPVVPSSIGHTMINAGHNSDVKVTLDHTVKVGEKLFVMLHEDTGKKGIYEFGPGSVNVDKPVVDEGHVVVKAFTINGMK</sequence>
<evidence type="ECO:0000259" key="1">
    <source>
        <dbReference type="Pfam" id="PF23951"/>
    </source>
</evidence>
<accession>A0A0F9KCI8</accession>
<name>A0A0F9KCI8_9ZZZZ</name>
<gene>
    <name evidence="2" type="ORF">LCGC14_1345270</name>
</gene>
<reference evidence="2" key="1">
    <citation type="journal article" date="2015" name="Nature">
        <title>Complex archaea that bridge the gap between prokaryotes and eukaryotes.</title>
        <authorList>
            <person name="Spang A."/>
            <person name="Saw J.H."/>
            <person name="Jorgensen S.L."/>
            <person name="Zaremba-Niedzwiedzka K."/>
            <person name="Martijn J."/>
            <person name="Lind A.E."/>
            <person name="van Eijk R."/>
            <person name="Schleper C."/>
            <person name="Guy L."/>
            <person name="Ettema T.J."/>
        </authorList>
    </citation>
    <scope>NUCLEOTIDE SEQUENCE</scope>
</reference>
<comment type="caution">
    <text evidence="2">The sequence shown here is derived from an EMBL/GenBank/DDBJ whole genome shotgun (WGS) entry which is preliminary data.</text>
</comment>
<organism evidence="2">
    <name type="scientific">marine sediment metagenome</name>
    <dbReference type="NCBI Taxonomy" id="412755"/>
    <lineage>
        <taxon>unclassified sequences</taxon>
        <taxon>metagenomes</taxon>
        <taxon>ecological metagenomes</taxon>
    </lineage>
</organism>